<dbReference type="AlphaFoldDB" id="A0A381NA98"/>
<dbReference type="Gene3D" id="3.30.1330.40">
    <property type="entry name" value="RutC-like"/>
    <property type="match status" value="1"/>
</dbReference>
<sequence length="51" mass="5516">MSDIKRFQVSERMSQCVVHGNTVYTAGQVAHSAQGAPVADQTRAILAQIDE</sequence>
<gene>
    <name evidence="1" type="ORF">METZ01_LOCUS3512</name>
</gene>
<organism evidence="1">
    <name type="scientific">marine metagenome</name>
    <dbReference type="NCBI Taxonomy" id="408172"/>
    <lineage>
        <taxon>unclassified sequences</taxon>
        <taxon>metagenomes</taxon>
        <taxon>ecological metagenomes</taxon>
    </lineage>
</organism>
<dbReference type="InterPro" id="IPR035959">
    <property type="entry name" value="RutC-like_sf"/>
</dbReference>
<dbReference type="SUPFAM" id="SSF55298">
    <property type="entry name" value="YjgF-like"/>
    <property type="match status" value="1"/>
</dbReference>
<evidence type="ECO:0000313" key="1">
    <source>
        <dbReference type="EMBL" id="SUZ50658.1"/>
    </source>
</evidence>
<reference evidence="1" key="1">
    <citation type="submission" date="2018-05" db="EMBL/GenBank/DDBJ databases">
        <authorList>
            <person name="Lanie J.A."/>
            <person name="Ng W.-L."/>
            <person name="Kazmierczak K.M."/>
            <person name="Andrzejewski T.M."/>
            <person name="Davidsen T.M."/>
            <person name="Wayne K.J."/>
            <person name="Tettelin H."/>
            <person name="Glass J.I."/>
            <person name="Rusch D."/>
            <person name="Podicherti R."/>
            <person name="Tsui H.-C.T."/>
            <person name="Winkler M.E."/>
        </authorList>
    </citation>
    <scope>NUCLEOTIDE SEQUENCE</scope>
</reference>
<feature type="non-terminal residue" evidence="1">
    <location>
        <position position="51"/>
    </location>
</feature>
<proteinExistence type="predicted"/>
<protein>
    <submittedName>
        <fullName evidence="1">Uncharacterized protein</fullName>
    </submittedName>
</protein>
<accession>A0A381NA98</accession>
<dbReference type="EMBL" id="UINC01000181">
    <property type="protein sequence ID" value="SUZ50658.1"/>
    <property type="molecule type" value="Genomic_DNA"/>
</dbReference>
<name>A0A381NA98_9ZZZZ</name>